<gene>
    <name evidence="10" type="ORF">P167DRAFT_541476</name>
</gene>
<evidence type="ECO:0000256" key="7">
    <source>
        <dbReference type="SAM" id="MobiDB-lite"/>
    </source>
</evidence>
<keyword evidence="3 6" id="KW-0732">Signal</keyword>
<keyword evidence="2" id="KW-0479">Metal-binding</keyword>
<proteinExistence type="inferred from homology"/>
<organism evidence="10 11">
    <name type="scientific">Morchella conica CCBAS932</name>
    <dbReference type="NCBI Taxonomy" id="1392247"/>
    <lineage>
        <taxon>Eukaryota</taxon>
        <taxon>Fungi</taxon>
        <taxon>Dikarya</taxon>
        <taxon>Ascomycota</taxon>
        <taxon>Pezizomycotina</taxon>
        <taxon>Pezizomycetes</taxon>
        <taxon>Pezizales</taxon>
        <taxon>Morchellaceae</taxon>
        <taxon>Morchella</taxon>
    </lineage>
</organism>
<dbReference type="Pfam" id="PF02872">
    <property type="entry name" value="5_nucleotid_C"/>
    <property type="match status" value="1"/>
</dbReference>
<feature type="domain" description="5'-Nucleotidase C-terminal" evidence="9">
    <location>
        <begin position="348"/>
        <end position="504"/>
    </location>
</feature>
<dbReference type="GO" id="GO:0009166">
    <property type="term" value="P:nucleotide catabolic process"/>
    <property type="evidence" value="ECO:0007669"/>
    <property type="project" value="InterPro"/>
</dbReference>
<feature type="compositionally biased region" description="Low complexity" evidence="7">
    <location>
        <begin position="540"/>
        <end position="559"/>
    </location>
</feature>
<dbReference type="OrthoDB" id="7722975at2759"/>
<dbReference type="PROSITE" id="PS00786">
    <property type="entry name" value="5_NUCLEOTIDASE_2"/>
    <property type="match status" value="1"/>
</dbReference>
<keyword evidence="5 6" id="KW-0378">Hydrolase</keyword>
<accession>A0A3N4L4F7</accession>
<dbReference type="GO" id="GO:0000166">
    <property type="term" value="F:nucleotide binding"/>
    <property type="evidence" value="ECO:0007669"/>
    <property type="project" value="UniProtKB-KW"/>
</dbReference>
<feature type="domain" description="Calcineurin-like phosphoesterase" evidence="8">
    <location>
        <begin position="49"/>
        <end position="260"/>
    </location>
</feature>
<evidence type="ECO:0000256" key="3">
    <source>
        <dbReference type="ARBA" id="ARBA00022729"/>
    </source>
</evidence>
<reference evidence="10 11" key="1">
    <citation type="journal article" date="2018" name="Nat. Ecol. Evol.">
        <title>Pezizomycetes genomes reveal the molecular basis of ectomycorrhizal truffle lifestyle.</title>
        <authorList>
            <person name="Murat C."/>
            <person name="Payen T."/>
            <person name="Noel B."/>
            <person name="Kuo A."/>
            <person name="Morin E."/>
            <person name="Chen J."/>
            <person name="Kohler A."/>
            <person name="Krizsan K."/>
            <person name="Balestrini R."/>
            <person name="Da Silva C."/>
            <person name="Montanini B."/>
            <person name="Hainaut M."/>
            <person name="Levati E."/>
            <person name="Barry K.W."/>
            <person name="Belfiori B."/>
            <person name="Cichocki N."/>
            <person name="Clum A."/>
            <person name="Dockter R.B."/>
            <person name="Fauchery L."/>
            <person name="Guy J."/>
            <person name="Iotti M."/>
            <person name="Le Tacon F."/>
            <person name="Lindquist E.A."/>
            <person name="Lipzen A."/>
            <person name="Malagnac F."/>
            <person name="Mello A."/>
            <person name="Molinier V."/>
            <person name="Miyauchi S."/>
            <person name="Poulain J."/>
            <person name="Riccioni C."/>
            <person name="Rubini A."/>
            <person name="Sitrit Y."/>
            <person name="Splivallo R."/>
            <person name="Traeger S."/>
            <person name="Wang M."/>
            <person name="Zifcakova L."/>
            <person name="Wipf D."/>
            <person name="Zambonelli A."/>
            <person name="Paolocci F."/>
            <person name="Nowrousian M."/>
            <person name="Ottonello S."/>
            <person name="Baldrian P."/>
            <person name="Spatafora J.W."/>
            <person name="Henrissat B."/>
            <person name="Nagy L.G."/>
            <person name="Aury J.M."/>
            <person name="Wincker P."/>
            <person name="Grigoriev I.V."/>
            <person name="Bonfante P."/>
            <person name="Martin F.M."/>
        </authorList>
    </citation>
    <scope>NUCLEOTIDE SEQUENCE [LARGE SCALE GENOMIC DNA]</scope>
    <source>
        <strain evidence="10 11">CCBAS932</strain>
    </source>
</reference>
<dbReference type="InterPro" id="IPR006146">
    <property type="entry name" value="5'-Nucleotdase_CS"/>
</dbReference>
<evidence type="ECO:0000313" key="11">
    <source>
        <dbReference type="Proteomes" id="UP000277580"/>
    </source>
</evidence>
<dbReference type="GO" id="GO:0046872">
    <property type="term" value="F:metal ion binding"/>
    <property type="evidence" value="ECO:0007669"/>
    <property type="project" value="UniProtKB-KW"/>
</dbReference>
<dbReference type="STRING" id="1392247.A0A3N4L4F7"/>
<evidence type="ECO:0000256" key="2">
    <source>
        <dbReference type="ARBA" id="ARBA00022723"/>
    </source>
</evidence>
<sequence>MRSHIISGALALAAGLQVVSGAGVHVDTLISRRLQKRFVDGDGNYNISLYHINDVHAHLDQFRSSGTDCTDPTKGCYGGYARVKEVVDKTRPSHNDSLFLNAGDEFQGTLFYSFYGGEKIADTLNQLGFDAMTVGNHEFDAGDDVLAAFVKNLTFPVTSCNIQTDNKALNETLVPYVLFPKHNLAVVSVTTVTTPHISNPGDGTKFEDPVTAIQRTVDLVKATQNVTRIVALTHIGYEADIEMAKKTKGIHLIIGAHSHTLLGDMEGAEGKYPTIETNEDGDEVFIVTAYRWGEYLGYIDVAYDSDGKIVAYTGAPIHLTNATAQDAQLQAQIEEWRVPFEAFAAEEIGDSKVVLEQGTCQKGECTLGDFMADAMVDYRIEGNPDVAGAIINAGGIRATIDEGPITRGEVLTSFPFGNAIVEVSFTGEELWKVFEGIVGGVSLFDNEKVTSFVQVSKEIRLTYNPANNNGSKLISLEIGESPVEMDKEYTIVTLDFLAGGGDNFWPIKTDFATLDTQDEVLRQYITKESPVDIKLDGRISTTNETSATPTNSSTSPSATGIESDTSAAVMVSGSWGVLAIAVVGTMMCLL</sequence>
<evidence type="ECO:0000313" key="10">
    <source>
        <dbReference type="EMBL" id="RPB17436.1"/>
    </source>
</evidence>
<dbReference type="Gene3D" id="3.60.21.10">
    <property type="match status" value="1"/>
</dbReference>
<dbReference type="FunFam" id="3.60.21.10:FF:000020">
    <property type="entry name" value="NT5E isoform 4"/>
    <property type="match status" value="1"/>
</dbReference>
<dbReference type="Gene3D" id="3.90.780.10">
    <property type="entry name" value="5'-Nucleotidase, C-terminal domain"/>
    <property type="match status" value="1"/>
</dbReference>
<dbReference type="InterPro" id="IPR008334">
    <property type="entry name" value="5'-Nucleotdase_C"/>
</dbReference>
<evidence type="ECO:0000256" key="6">
    <source>
        <dbReference type="RuleBase" id="RU362119"/>
    </source>
</evidence>
<protein>
    <submittedName>
        <fullName evidence="10">5'-nucleotidase</fullName>
    </submittedName>
</protein>
<evidence type="ECO:0000256" key="5">
    <source>
        <dbReference type="ARBA" id="ARBA00022801"/>
    </source>
</evidence>
<keyword evidence="11" id="KW-1185">Reference proteome</keyword>
<feature type="signal peptide" evidence="6">
    <location>
        <begin position="1"/>
        <end position="21"/>
    </location>
</feature>
<dbReference type="GO" id="GO:0016788">
    <property type="term" value="F:hydrolase activity, acting on ester bonds"/>
    <property type="evidence" value="ECO:0007669"/>
    <property type="project" value="InterPro"/>
</dbReference>
<dbReference type="InterPro" id="IPR006179">
    <property type="entry name" value="5_nucleotidase/apyrase"/>
</dbReference>
<feature type="region of interest" description="Disordered" evidence="7">
    <location>
        <begin position="536"/>
        <end position="561"/>
    </location>
</feature>
<dbReference type="InterPro" id="IPR036907">
    <property type="entry name" value="5'-Nucleotdase_C_sf"/>
</dbReference>
<name>A0A3N4L4F7_9PEZI</name>
<dbReference type="PANTHER" id="PTHR11575">
    <property type="entry name" value="5'-NUCLEOTIDASE-RELATED"/>
    <property type="match status" value="1"/>
</dbReference>
<evidence type="ECO:0000256" key="1">
    <source>
        <dbReference type="ARBA" id="ARBA00006654"/>
    </source>
</evidence>
<evidence type="ECO:0000259" key="8">
    <source>
        <dbReference type="Pfam" id="PF00149"/>
    </source>
</evidence>
<evidence type="ECO:0000259" key="9">
    <source>
        <dbReference type="Pfam" id="PF02872"/>
    </source>
</evidence>
<dbReference type="InterPro" id="IPR029052">
    <property type="entry name" value="Metallo-depent_PP-like"/>
</dbReference>
<keyword evidence="4 6" id="KW-0547">Nucleotide-binding</keyword>
<evidence type="ECO:0000256" key="4">
    <source>
        <dbReference type="ARBA" id="ARBA00022741"/>
    </source>
</evidence>
<comment type="similarity">
    <text evidence="1 6">Belongs to the 5'-nucleotidase family.</text>
</comment>
<dbReference type="CDD" id="cd07409">
    <property type="entry name" value="MPP_CD73_N"/>
    <property type="match status" value="1"/>
</dbReference>
<dbReference type="PANTHER" id="PTHR11575:SF24">
    <property type="entry name" value="5'-NUCLEOTIDASE"/>
    <property type="match status" value="1"/>
</dbReference>
<dbReference type="Pfam" id="PF00149">
    <property type="entry name" value="Metallophos"/>
    <property type="match status" value="1"/>
</dbReference>
<dbReference type="Proteomes" id="UP000277580">
    <property type="component" value="Unassembled WGS sequence"/>
</dbReference>
<dbReference type="SUPFAM" id="SSF56300">
    <property type="entry name" value="Metallo-dependent phosphatases"/>
    <property type="match status" value="1"/>
</dbReference>
<dbReference type="PRINTS" id="PR01607">
    <property type="entry name" value="APYRASEFAMLY"/>
</dbReference>
<dbReference type="EMBL" id="ML119106">
    <property type="protein sequence ID" value="RPB17436.1"/>
    <property type="molecule type" value="Genomic_DNA"/>
</dbReference>
<dbReference type="InParanoid" id="A0A3N4L4F7"/>
<dbReference type="SUPFAM" id="SSF55816">
    <property type="entry name" value="5'-nucleotidase (syn. UDP-sugar hydrolase), C-terminal domain"/>
    <property type="match status" value="1"/>
</dbReference>
<dbReference type="AlphaFoldDB" id="A0A3N4L4F7"/>
<dbReference type="InterPro" id="IPR004843">
    <property type="entry name" value="Calcineurin-like_PHP"/>
</dbReference>
<feature type="chain" id="PRO_5017846088" evidence="6">
    <location>
        <begin position="22"/>
        <end position="590"/>
    </location>
</feature>